<dbReference type="PANTHER" id="PTHR43986:SF9">
    <property type="entry name" value="FACTOR 1 GAMMA, PUTATIVE-RELATED"/>
    <property type="match status" value="1"/>
</dbReference>
<keyword evidence="2 3" id="KW-0648">Protein biosynthesis</keyword>
<dbReference type="Gene3D" id="3.30.70.1010">
    <property type="entry name" value="Translation elongation factor EF1B, gamma chain, conserved domain"/>
    <property type="match status" value="1"/>
</dbReference>
<proteinExistence type="predicted"/>
<dbReference type="FunFam" id="1.20.1050.10:FF:000006">
    <property type="entry name" value="Elongation factor 1 gamma"/>
    <property type="match status" value="1"/>
</dbReference>
<feature type="domain" description="GST C-terminal" evidence="7">
    <location>
        <begin position="218"/>
        <end position="354"/>
    </location>
</feature>
<dbReference type="CDD" id="cd03181">
    <property type="entry name" value="GST_C_EF1Bgamma_like"/>
    <property type="match status" value="1"/>
</dbReference>
<dbReference type="InterPro" id="IPR040079">
    <property type="entry name" value="Glutathione_S-Trfase"/>
</dbReference>
<dbReference type="STRING" id="185431.Q382L7"/>
<evidence type="ECO:0000256" key="4">
    <source>
        <dbReference type="SAM" id="MobiDB-lite"/>
    </source>
</evidence>
<dbReference type="PROSITE" id="PS50405">
    <property type="entry name" value="GST_CTER"/>
    <property type="match status" value="1"/>
</dbReference>
<dbReference type="InterPro" id="IPR001662">
    <property type="entry name" value="EF1B_G_C"/>
</dbReference>
<dbReference type="eggNOG" id="KOG1627">
    <property type="taxonomic scope" value="Eukaryota"/>
</dbReference>
<name>Q382L7_TRYB2</name>
<dbReference type="InterPro" id="IPR004045">
    <property type="entry name" value="Glutathione_S-Trfase_N"/>
</dbReference>
<dbReference type="InterPro" id="IPR004046">
    <property type="entry name" value="GST_C"/>
</dbReference>
<evidence type="ECO:0000259" key="6">
    <source>
        <dbReference type="PROSITE" id="PS50404"/>
    </source>
</evidence>
<accession>Q382L7</accession>
<keyword evidence="1 3" id="KW-0251">Elongation factor</keyword>
<evidence type="ECO:0000256" key="2">
    <source>
        <dbReference type="ARBA" id="ARBA00022917"/>
    </source>
</evidence>
<dbReference type="Pfam" id="PF00647">
    <property type="entry name" value="EF1G"/>
    <property type="match status" value="1"/>
</dbReference>
<dbReference type="eggNOG" id="KOG0867">
    <property type="taxonomic scope" value="Eukaryota"/>
</dbReference>
<dbReference type="InterPro" id="IPR036249">
    <property type="entry name" value="Thioredoxin-like_sf"/>
</dbReference>
<dbReference type="SUPFAM" id="SSF52833">
    <property type="entry name" value="Thioredoxin-like"/>
    <property type="match status" value="1"/>
</dbReference>
<dbReference type="CDD" id="cd03044">
    <property type="entry name" value="GST_N_EF1Bgamma"/>
    <property type="match status" value="1"/>
</dbReference>
<dbReference type="InterPro" id="IPR010987">
    <property type="entry name" value="Glutathione-S-Trfase_C-like"/>
</dbReference>
<dbReference type="GO" id="GO:0003746">
    <property type="term" value="F:translation elongation factor activity"/>
    <property type="evidence" value="ECO:0000255"/>
    <property type="project" value="GeneDB"/>
</dbReference>
<dbReference type="PaxDb" id="5691-EAN80264"/>
<feature type="compositionally biased region" description="Basic and acidic residues" evidence="4">
    <location>
        <begin position="345"/>
        <end position="363"/>
    </location>
</feature>
<dbReference type="KEGG" id="tbr:Tb11.01.4750"/>
<feature type="domain" description="EF-1-gamma C-terminal" evidence="5">
    <location>
        <begin position="376"/>
        <end position="532"/>
    </location>
</feature>
<evidence type="ECO:0000313" key="8">
    <source>
        <dbReference type="EMBL" id="EAN80264.1"/>
    </source>
</evidence>
<evidence type="ECO:0000313" key="9">
    <source>
        <dbReference type="Proteomes" id="UP000008524"/>
    </source>
</evidence>
<dbReference type="GO" id="GO:0005634">
    <property type="term" value="C:nucleus"/>
    <property type="evidence" value="ECO:0000318"/>
    <property type="project" value="GO_Central"/>
</dbReference>
<dbReference type="PROSITE" id="PS50040">
    <property type="entry name" value="EF1G_C"/>
    <property type="match status" value="1"/>
</dbReference>
<dbReference type="OrthoDB" id="270150at2759"/>
<keyword evidence="9" id="KW-1185">Reference proteome</keyword>
<dbReference type="SUPFAM" id="SSF47616">
    <property type="entry name" value="GST C-terminal domain-like"/>
    <property type="match status" value="1"/>
</dbReference>
<organism evidence="8 9">
    <name type="scientific">Trypanosoma brucei brucei (strain 927/4 GUTat10.1)</name>
    <dbReference type="NCBI Taxonomy" id="185431"/>
    <lineage>
        <taxon>Eukaryota</taxon>
        <taxon>Discoba</taxon>
        <taxon>Euglenozoa</taxon>
        <taxon>Kinetoplastea</taxon>
        <taxon>Metakinetoplastina</taxon>
        <taxon>Trypanosomatida</taxon>
        <taxon>Trypanosomatidae</taxon>
        <taxon>Trypanosoma</taxon>
    </lineage>
</organism>
<reference evidence="8 9" key="2">
    <citation type="journal article" date="2005" name="Science">
        <title>The genome of the African trypanosome Trypanosoma brucei.</title>
        <authorList>
            <person name="Berriman M."/>
            <person name="Ghedin E."/>
            <person name="Hertz-Fowler C."/>
            <person name="Blandin G."/>
            <person name="Renauld H."/>
            <person name="Bartholomeu D.C."/>
            <person name="Lennard N.J."/>
            <person name="Caler E."/>
            <person name="Hamlin N.E."/>
            <person name="Haas B."/>
            <person name="Bohme U."/>
            <person name="Hannick L."/>
            <person name="Aslett M.A."/>
            <person name="Shallom J."/>
            <person name="Marcello L."/>
            <person name="Hou L."/>
            <person name="Wickstead B."/>
            <person name="Alsmark U.C."/>
            <person name="Arrowsmith C."/>
            <person name="Atkin R.J."/>
            <person name="Barron A.J."/>
            <person name="Bringaud F."/>
            <person name="Brooks K."/>
            <person name="Carrington M."/>
            <person name="Cherevach I."/>
            <person name="Chillingworth T.J."/>
            <person name="Churcher C."/>
            <person name="Clark L.N."/>
            <person name="Corton C.H."/>
            <person name="Cronin A."/>
            <person name="Davies R.M."/>
            <person name="Doggett J."/>
            <person name="Djikeng A."/>
            <person name="Feldblyum T."/>
            <person name="Field M.C."/>
            <person name="Fraser A."/>
            <person name="Goodhead I."/>
            <person name="Hance Z."/>
            <person name="Harper D."/>
            <person name="Harris B.R."/>
            <person name="Hauser H."/>
            <person name="Hostetler J."/>
            <person name="Ivens A."/>
            <person name="Jagels K."/>
            <person name="Johnson D."/>
            <person name="Johnson J."/>
            <person name="Jones K."/>
            <person name="Kerhornou A.X."/>
            <person name="Koo H."/>
            <person name="Larke N."/>
            <person name="Landfear S."/>
            <person name="Larkin C."/>
            <person name="Leech V."/>
            <person name="Line A."/>
            <person name="Lord A."/>
            <person name="Macleod A."/>
            <person name="Mooney P.J."/>
            <person name="Moule S."/>
            <person name="Martin D.M."/>
            <person name="Morgan G.W."/>
            <person name="Mungall K."/>
            <person name="Norbertczak H."/>
            <person name="Ormond D."/>
            <person name="Pai G."/>
            <person name="Peacock C.S."/>
            <person name="Peterson J."/>
            <person name="Quail M.A."/>
            <person name="Rabbinowitsch E."/>
            <person name="Rajandream M.A."/>
            <person name="Reitter C."/>
            <person name="Salzberg S.L."/>
            <person name="Sanders M."/>
            <person name="Schobel S."/>
            <person name="Sharp S."/>
            <person name="Simmonds M."/>
            <person name="Simpson A.J."/>
            <person name="Tallon L."/>
            <person name="Turner C.M."/>
            <person name="Tait A."/>
            <person name="Tivey A.R."/>
            <person name="Van Aken S."/>
            <person name="Walker D."/>
            <person name="Wanless D."/>
            <person name="Wang S."/>
            <person name="White B."/>
            <person name="White O."/>
            <person name="Whitehead S."/>
            <person name="Woodward J."/>
            <person name="Wortman J."/>
            <person name="Adams M.D."/>
            <person name="Embley T.M."/>
            <person name="Gull K."/>
            <person name="Ullu E."/>
            <person name="Barry J.D."/>
            <person name="Fairlamb A.H."/>
            <person name="Opperdoes F."/>
            <person name="Barrell B.G."/>
            <person name="Donelson J.E."/>
            <person name="Hall N."/>
            <person name="Fraser C.M."/>
            <person name="Melville S.E."/>
            <person name="El-Sayed N.M."/>
        </authorList>
    </citation>
    <scope>NUCLEOTIDE SEQUENCE [LARGE SCALE GENOMIC DNA]</scope>
    <source>
        <strain evidence="8 9">927/4 GUTat10.1</strain>
    </source>
</reference>
<dbReference type="SFLD" id="SFLDG00358">
    <property type="entry name" value="Main_(cytGST)"/>
    <property type="match status" value="1"/>
</dbReference>
<dbReference type="SMART" id="SM01183">
    <property type="entry name" value="EF1G"/>
    <property type="match status" value="1"/>
</dbReference>
<evidence type="ECO:0000259" key="5">
    <source>
        <dbReference type="PROSITE" id="PS50040"/>
    </source>
</evidence>
<dbReference type="InterPro" id="IPR050802">
    <property type="entry name" value="EF-GSTs"/>
</dbReference>
<dbReference type="GO" id="GO:0005853">
    <property type="term" value="C:eukaryotic translation elongation factor 1 complex"/>
    <property type="evidence" value="ECO:0000247"/>
    <property type="project" value="GeneDB"/>
</dbReference>
<dbReference type="FunFam" id="3.30.70.1010:FF:000001">
    <property type="entry name" value="Elongation factor 1-gamma 1"/>
    <property type="match status" value="1"/>
</dbReference>
<dbReference type="Gene3D" id="1.20.1050.10">
    <property type="match status" value="1"/>
</dbReference>
<dbReference type="GO" id="GO:0005737">
    <property type="term" value="C:cytoplasm"/>
    <property type="evidence" value="ECO:0006056"/>
    <property type="project" value="Others"/>
</dbReference>
<dbReference type="FunCoup" id="Q382L7">
    <property type="interactions" value="507"/>
</dbReference>
<dbReference type="Proteomes" id="UP000008524">
    <property type="component" value="Chromosome 11"/>
</dbReference>
<feature type="region of interest" description="Disordered" evidence="4">
    <location>
        <begin position="342"/>
        <end position="386"/>
    </location>
</feature>
<dbReference type="InterPro" id="IPR036282">
    <property type="entry name" value="Glutathione-S-Trfase_C_sf"/>
</dbReference>
<sequence>MRERQMYFKVEESDLPLCMMRGITNMKSKEKHDSVFEGLNSKCFTCGTASNNTSEACTITLASPLRVYVSLHKLETTVAEEAAVNLLTFQAPSSGFCPSIPPPPLYTLFDLHLRFVDISSDTTLNSKAMSLTLWFQPHHENARNLKLLVVAAFANVPVTVKACEYGRENETEEYRRNCSPCCRYPVLQTEDGCIFESNAIVRHIARLDKSGSFLYGRTPFEGSQVDMWLDFAATELDTAAKPFGLNIYRGVPIPVDAMDSVHEVFGGLETWLETRTFLVGERLTVADICVAFALQFHYRANAAEGEALTKKYRNVYRLYNTVMQQPKTVEVLKSQGATFGPVKAKKAEQQAPKAEKAPKPAPKDDDDDDVPKEKKKPNPLDELPPSPFVLDAFKREYSNNDTRTVAAPYFFQNYDAAGYTSFWCRYKYNEDNKMQFMTANLVRGWFQRMEHTRKYAFGVALIIGEEKKHDIVALWVFRGKGMPEIVKDVEDTELFDWEEIPDVSAQRERITDYLCWEGPTIPKPVLEGRVFK</sequence>
<dbReference type="InParanoid" id="Q382L7"/>
<dbReference type="SUPFAM" id="SSF89942">
    <property type="entry name" value="eEF1-gamma domain"/>
    <property type="match status" value="1"/>
</dbReference>
<feature type="domain" description="GST N-terminal" evidence="6">
    <location>
        <begin position="131"/>
        <end position="212"/>
    </location>
</feature>
<dbReference type="PROSITE" id="PS50404">
    <property type="entry name" value="GST_NTER"/>
    <property type="match status" value="1"/>
</dbReference>
<dbReference type="GO" id="GO:0006414">
    <property type="term" value="P:translational elongation"/>
    <property type="evidence" value="ECO:0000255"/>
    <property type="project" value="GeneDB"/>
</dbReference>
<dbReference type="RefSeq" id="XP_829376.1">
    <property type="nucleotide sequence ID" value="XM_824283.1"/>
</dbReference>
<evidence type="ECO:0000259" key="7">
    <source>
        <dbReference type="PROSITE" id="PS50405"/>
    </source>
</evidence>
<dbReference type="GeneID" id="3665261"/>
<dbReference type="FunFam" id="3.40.30.10:FF:000148">
    <property type="entry name" value="Elongation factor 1B gamma"/>
    <property type="match status" value="1"/>
</dbReference>
<dbReference type="PANTHER" id="PTHR43986">
    <property type="entry name" value="ELONGATION FACTOR 1-GAMMA"/>
    <property type="match status" value="1"/>
</dbReference>
<dbReference type="Gene3D" id="3.40.30.10">
    <property type="entry name" value="Glutaredoxin"/>
    <property type="match status" value="1"/>
</dbReference>
<protein>
    <submittedName>
        <fullName evidence="8">Elongation factor 1 gamma, putative</fullName>
    </submittedName>
</protein>
<dbReference type="Pfam" id="PF02798">
    <property type="entry name" value="GST_N"/>
    <property type="match status" value="1"/>
</dbReference>
<dbReference type="Pfam" id="PF00043">
    <property type="entry name" value="GST_C"/>
    <property type="match status" value="1"/>
</dbReference>
<evidence type="ECO:0000256" key="1">
    <source>
        <dbReference type="ARBA" id="ARBA00022768"/>
    </source>
</evidence>
<reference evidence="8 9" key="1">
    <citation type="journal article" date="2005" name="Science">
        <title>Comparative genomics of trypanosomatid parasitic protozoa.</title>
        <authorList>
            <person name="El-Sayed N.M."/>
            <person name="Myler P.J."/>
            <person name="Blandin G."/>
            <person name="Berriman M."/>
            <person name="Crabtree J."/>
            <person name="Aggarwal G."/>
            <person name="Caler E."/>
            <person name="Renauld H."/>
            <person name="Worthey E.A."/>
            <person name="Hertz-Fowler C."/>
            <person name="Ghedin E."/>
            <person name="Peacock C."/>
            <person name="Bartholomeu D.C."/>
            <person name="Haas B.J."/>
            <person name="Tran A.N."/>
            <person name="Wortman J.R."/>
            <person name="Alsmark U.C."/>
            <person name="Angiuoli S."/>
            <person name="Anupama A."/>
            <person name="Badger J."/>
            <person name="Bringaud F."/>
            <person name="Cadag E."/>
            <person name="Carlton J.M."/>
            <person name="Cerqueira G.C."/>
            <person name="Creasy T."/>
            <person name="Delcher A.L."/>
            <person name="Djikeng A."/>
            <person name="Embley T.M."/>
            <person name="Hauser C."/>
            <person name="Ivens A.C."/>
            <person name="Kummerfeld S.K."/>
            <person name="Pereira-Leal J.B."/>
            <person name="Nilsson D."/>
            <person name="Peterson J."/>
            <person name="Salzberg S.L."/>
            <person name="Shallom J."/>
            <person name="Silva J.C."/>
            <person name="Sundaram J."/>
            <person name="Westenberger S."/>
            <person name="White O."/>
            <person name="Melville S.E."/>
            <person name="Donelson J.E."/>
            <person name="Andersson B."/>
            <person name="Stuart K.D."/>
            <person name="Hall N."/>
        </authorList>
    </citation>
    <scope>NUCLEOTIDE SEQUENCE [LARGE SCALE GENOMIC DNA]</scope>
    <source>
        <strain evidence="8 9">927/4 GUTat10.1</strain>
    </source>
</reference>
<dbReference type="InterPro" id="IPR036433">
    <property type="entry name" value="EF1B_G_C_sf"/>
</dbReference>
<gene>
    <name evidence="8" type="ORF">Tb11.01.4750</name>
</gene>
<dbReference type="SFLD" id="SFLDS00019">
    <property type="entry name" value="Glutathione_Transferase_(cytos"/>
    <property type="match status" value="1"/>
</dbReference>
<dbReference type="EMBL" id="CH464491">
    <property type="protein sequence ID" value="EAN80264.1"/>
    <property type="molecule type" value="Genomic_DNA"/>
</dbReference>
<dbReference type="AlphaFoldDB" id="Q382L7"/>
<evidence type="ECO:0000256" key="3">
    <source>
        <dbReference type="PROSITE-ProRule" id="PRU00519"/>
    </source>
</evidence>